<dbReference type="InterPro" id="IPR050378">
    <property type="entry name" value="Metallo-dep_Hydrolases_sf"/>
</dbReference>
<dbReference type="GO" id="GO:0016812">
    <property type="term" value="F:hydrolase activity, acting on carbon-nitrogen (but not peptide) bonds, in cyclic amides"/>
    <property type="evidence" value="ECO:0007669"/>
    <property type="project" value="TreeGrafter"/>
</dbReference>
<dbReference type="InterPro" id="IPR032466">
    <property type="entry name" value="Metal_Hydrolase"/>
</dbReference>
<reference evidence="3" key="1">
    <citation type="submission" date="2017-02" db="EMBL/GenBank/DDBJ databases">
        <authorList>
            <person name="Varghese N."/>
            <person name="Submissions S."/>
        </authorList>
    </citation>
    <scope>NUCLEOTIDE SEQUENCE [LARGE SCALE GENOMIC DNA]</scope>
    <source>
        <strain evidence="3">UM2</strain>
    </source>
</reference>
<accession>A0A1T5EJR6</accession>
<sequence>MLDIKIIGGDIIDGTGSERYRGDVAIKDGRVVALGKVDEPARQTIDASGKVVAPGFVDVHTHYDAQVFWDRLLSVSPWHGVTTVVMGNCGFGIAPTRPADREIIVQSLERVEGMDPDCLRQGIGEWPFESFPEYLDALEKRGLGINAGVLVGHLATRFYVMGEEAIQRHATDDEVVRMQDIIRSAMRAGAVGFSTSYGGAHFGYKGLPVASRFAAYEETRALADVLADFPGAIFAPNIGEGITLVDLEEIGSRTNATISWAPLITSEVLFQSDHEEQLAQTAHLASRGLSIAAQFSPKPMVFAYQFSAPMLFTGMKAFSEVRVADDARKLEIYADPAFRELFRAEIDGGTENFVRAIAKTEIGDGGNDPALENRTLGEVAEERGVHPIDVALDLAIASNLEIRFRMPLGNHLEDRVEPLLHSPHTLISLGDGGAHASQLCDACIPTFVLRRWVREKRVLSLEEAVRLLTSRPADLYNLADRGRLMVDRPADVVVFDPETVGDGPLRRIFDLPGGGERLVSDGLGVAAVIVNGTLIRQNGEDVVDPEGRLPGQLLRSKFEPAPALQTSSSLH</sequence>
<dbReference type="STRING" id="439228.SAMN06295920_10732"/>
<gene>
    <name evidence="2" type="ORF">SAMN06295920_10732</name>
</gene>
<evidence type="ECO:0000259" key="1">
    <source>
        <dbReference type="Pfam" id="PF07969"/>
    </source>
</evidence>
<dbReference type="Gene3D" id="3.20.20.140">
    <property type="entry name" value="Metal-dependent hydrolases"/>
    <property type="match status" value="2"/>
</dbReference>
<dbReference type="SUPFAM" id="SSF51338">
    <property type="entry name" value="Composite domain of metallo-dependent hydrolases"/>
    <property type="match status" value="2"/>
</dbReference>
<dbReference type="PANTHER" id="PTHR11647:SF1">
    <property type="entry name" value="COLLAPSIN RESPONSE MEDIATOR PROTEIN"/>
    <property type="match status" value="1"/>
</dbReference>
<dbReference type="OrthoDB" id="9766983at2"/>
<dbReference type="GO" id="GO:0005829">
    <property type="term" value="C:cytosol"/>
    <property type="evidence" value="ECO:0007669"/>
    <property type="project" value="TreeGrafter"/>
</dbReference>
<organism evidence="2 3">
    <name type="scientific">Rhizorhabdus histidinilytica</name>
    <dbReference type="NCBI Taxonomy" id="439228"/>
    <lineage>
        <taxon>Bacteria</taxon>
        <taxon>Pseudomonadati</taxon>
        <taxon>Pseudomonadota</taxon>
        <taxon>Alphaproteobacteria</taxon>
        <taxon>Sphingomonadales</taxon>
        <taxon>Sphingomonadaceae</taxon>
        <taxon>Rhizorhabdus</taxon>
    </lineage>
</organism>
<dbReference type="PANTHER" id="PTHR11647">
    <property type="entry name" value="HYDRANTOINASE/DIHYDROPYRIMIDINASE FAMILY MEMBER"/>
    <property type="match status" value="1"/>
</dbReference>
<name>A0A1T5EJR6_9SPHN</name>
<keyword evidence="3" id="KW-1185">Reference proteome</keyword>
<dbReference type="RefSeq" id="WP_079649136.1">
    <property type="nucleotide sequence ID" value="NZ_FUYM01000007.1"/>
</dbReference>
<proteinExistence type="predicted"/>
<protein>
    <submittedName>
        <fullName evidence="2">N-acyl-D-aspartate/D-glutamate deacylase</fullName>
    </submittedName>
</protein>
<dbReference type="EMBL" id="FUYM01000007">
    <property type="protein sequence ID" value="SKB83920.1"/>
    <property type="molecule type" value="Genomic_DNA"/>
</dbReference>
<evidence type="ECO:0000313" key="3">
    <source>
        <dbReference type="Proteomes" id="UP000189818"/>
    </source>
</evidence>
<dbReference type="Pfam" id="PF07969">
    <property type="entry name" value="Amidohydro_3"/>
    <property type="match status" value="1"/>
</dbReference>
<feature type="domain" description="Amidohydrolase 3" evidence="1">
    <location>
        <begin position="43"/>
        <end position="502"/>
    </location>
</feature>
<dbReference type="Proteomes" id="UP000189818">
    <property type="component" value="Unassembled WGS sequence"/>
</dbReference>
<dbReference type="InterPro" id="IPR013108">
    <property type="entry name" value="Amidohydro_3"/>
</dbReference>
<dbReference type="AlphaFoldDB" id="A0A1T5EJR6"/>
<dbReference type="InterPro" id="IPR011059">
    <property type="entry name" value="Metal-dep_hydrolase_composite"/>
</dbReference>
<dbReference type="SUPFAM" id="SSF51556">
    <property type="entry name" value="Metallo-dependent hydrolases"/>
    <property type="match status" value="1"/>
</dbReference>
<evidence type="ECO:0000313" key="2">
    <source>
        <dbReference type="EMBL" id="SKB83920.1"/>
    </source>
</evidence>